<accession>A0A6J2YFJ0</accession>
<evidence type="ECO:0000313" key="8">
    <source>
        <dbReference type="Proteomes" id="UP000504635"/>
    </source>
</evidence>
<evidence type="ECO:0000256" key="3">
    <source>
        <dbReference type="ARBA" id="ARBA00022679"/>
    </source>
</evidence>
<dbReference type="OrthoDB" id="272370at2759"/>
<dbReference type="RefSeq" id="XP_030762723.1">
    <property type="nucleotide sequence ID" value="XM_030906863.1"/>
</dbReference>
<keyword evidence="8" id="KW-1185">Reference proteome</keyword>
<gene>
    <name evidence="9" type="primary">LOC115887435</name>
</gene>
<evidence type="ECO:0000256" key="2">
    <source>
        <dbReference type="ARBA" id="ARBA00012023"/>
    </source>
</evidence>
<evidence type="ECO:0000256" key="7">
    <source>
        <dbReference type="RuleBase" id="RU364126"/>
    </source>
</evidence>
<reference evidence="9" key="1">
    <citation type="submission" date="2025-08" db="UniProtKB">
        <authorList>
            <consortium name="RefSeq"/>
        </authorList>
    </citation>
    <scope>IDENTIFICATION</scope>
    <source>
        <tissue evidence="9">Gonads</tissue>
    </source>
</reference>
<dbReference type="InParanoid" id="A0A6J2YFJ0"/>
<dbReference type="PANTHER" id="PTHR14456:SF2">
    <property type="entry name" value="INOSITOL-PENTAKISPHOSPHATE 2-KINASE"/>
    <property type="match status" value="1"/>
</dbReference>
<comment type="similarity">
    <text evidence="1">Belongs to the IPK1 type 2 family.</text>
</comment>
<organism evidence="8 9">
    <name type="scientific">Sitophilus oryzae</name>
    <name type="common">Rice weevil</name>
    <name type="synonym">Curculio oryzae</name>
    <dbReference type="NCBI Taxonomy" id="7048"/>
    <lineage>
        <taxon>Eukaryota</taxon>
        <taxon>Metazoa</taxon>
        <taxon>Ecdysozoa</taxon>
        <taxon>Arthropoda</taxon>
        <taxon>Hexapoda</taxon>
        <taxon>Insecta</taxon>
        <taxon>Pterygota</taxon>
        <taxon>Neoptera</taxon>
        <taxon>Endopterygota</taxon>
        <taxon>Coleoptera</taxon>
        <taxon>Polyphaga</taxon>
        <taxon>Cucujiformia</taxon>
        <taxon>Curculionidae</taxon>
        <taxon>Dryophthorinae</taxon>
        <taxon>Sitophilus</taxon>
    </lineage>
</organism>
<dbReference type="GO" id="GO:0005524">
    <property type="term" value="F:ATP binding"/>
    <property type="evidence" value="ECO:0007669"/>
    <property type="project" value="UniProtKB-KW"/>
</dbReference>
<protein>
    <recommendedName>
        <fullName evidence="2 7">Inositol-pentakisphosphate 2-kinase</fullName>
        <ecNumber evidence="2 7">2.7.1.158</ecNumber>
    </recommendedName>
</protein>
<dbReference type="InterPro" id="IPR009286">
    <property type="entry name" value="Ins_P5_2-kin"/>
</dbReference>
<keyword evidence="5 7" id="KW-0418">Kinase</keyword>
<sequence>MTNNETPIQMFEIPNEWSYRGEGNCNIVLAIPKQKKILRIRKIEKPKSILGWLLVLINDFLHWYYGKGYKDESRDINFYLNILRPLIGNEYTSEAKQVFLSRKHVHIFKEELTKIRPEFRQNKTLQYGRAALFHDFAYLPSLDDNLQFSQNTFSVEIKPKQGWRPMKEHFLPQCLYCMNQFLKIQNKQIKTLTKYCPEELFSGDRDRMKTALNNLFQIPQNNFKIFKNGSIYYDERHKDTTILKEIFESTDSDDTLAEELSDFLQRCLTTNFSISSTKKDTYCVIHDNASHDQKLQVGSVLERILSVQMLDTEGSHSTYKKWSKNDMWENWTYVDKILEIVKNNKNGCVKCSIINASKSYEDELMFVPYLVSAIAKDCSLMITFRRVLEIPSNLHNLKNLLKTNYGYFLINIGVFDLYPKPLSTILKHYKRNKDIIKVFNKQK</sequence>
<comment type="function">
    <text evidence="7">Phosphorylates Ins(1,3,4,5,6)P5 at position 2 to form Ins(1,2,3,4,5,6)P6 (InsP6 or phytate).</text>
</comment>
<comment type="domain">
    <text evidence="7">The EXKPK motif is conserved in inositol-pentakisphosphate 2-kinases of both family 1 and 2.</text>
</comment>
<evidence type="ECO:0000313" key="9">
    <source>
        <dbReference type="RefSeq" id="XP_030762723.1"/>
    </source>
</evidence>
<dbReference type="GO" id="GO:0032958">
    <property type="term" value="P:inositol phosphate biosynthetic process"/>
    <property type="evidence" value="ECO:0007669"/>
    <property type="project" value="TreeGrafter"/>
</dbReference>
<dbReference type="AlphaFoldDB" id="A0A6J2YFJ0"/>
<proteinExistence type="inferred from homology"/>
<evidence type="ECO:0000256" key="4">
    <source>
        <dbReference type="ARBA" id="ARBA00022741"/>
    </source>
</evidence>
<dbReference type="GeneID" id="115887435"/>
<dbReference type="KEGG" id="soy:115887435"/>
<keyword evidence="3 7" id="KW-0808">Transferase</keyword>
<dbReference type="Gene3D" id="3.30.200.110">
    <property type="entry name" value="Inositol-pentakisphosphate 2-kinase, N-lobe"/>
    <property type="match status" value="1"/>
</dbReference>
<dbReference type="InterPro" id="IPR043001">
    <property type="entry name" value="IP5_2-K_N_lobe"/>
</dbReference>
<keyword evidence="4 7" id="KW-0547">Nucleotide-binding</keyword>
<dbReference type="GO" id="GO:0035299">
    <property type="term" value="F:inositol-1,3,4,5,6-pentakisphosphate 2-kinase activity"/>
    <property type="evidence" value="ECO:0007669"/>
    <property type="project" value="UniProtKB-EC"/>
</dbReference>
<keyword evidence="6 7" id="KW-0067">ATP-binding</keyword>
<comment type="catalytic activity">
    <reaction evidence="7">
        <text>1D-myo-inositol 1,3,4,5,6-pentakisphosphate + ATP = 1D-myo-inositol hexakisphosphate + ADP + H(+)</text>
        <dbReference type="Rhea" id="RHEA:20313"/>
        <dbReference type="ChEBI" id="CHEBI:15378"/>
        <dbReference type="ChEBI" id="CHEBI:30616"/>
        <dbReference type="ChEBI" id="CHEBI:57733"/>
        <dbReference type="ChEBI" id="CHEBI:58130"/>
        <dbReference type="ChEBI" id="CHEBI:456216"/>
        <dbReference type="EC" id="2.7.1.158"/>
    </reaction>
</comment>
<dbReference type="CTD" id="37360"/>
<name>A0A6J2YFJ0_SITOR</name>
<dbReference type="EC" id="2.7.1.158" evidence="2 7"/>
<dbReference type="PANTHER" id="PTHR14456">
    <property type="entry name" value="INOSITOL POLYPHOSPHATE KINASE 1"/>
    <property type="match status" value="1"/>
</dbReference>
<dbReference type="Pfam" id="PF06090">
    <property type="entry name" value="Ins_P5_2-kin"/>
    <property type="match status" value="1"/>
</dbReference>
<dbReference type="Proteomes" id="UP000504635">
    <property type="component" value="Unplaced"/>
</dbReference>
<dbReference type="GO" id="GO:0005634">
    <property type="term" value="C:nucleus"/>
    <property type="evidence" value="ECO:0007669"/>
    <property type="project" value="TreeGrafter"/>
</dbReference>
<evidence type="ECO:0000256" key="6">
    <source>
        <dbReference type="ARBA" id="ARBA00022840"/>
    </source>
</evidence>
<evidence type="ECO:0000256" key="1">
    <source>
        <dbReference type="ARBA" id="ARBA00007229"/>
    </source>
</evidence>
<evidence type="ECO:0000256" key="5">
    <source>
        <dbReference type="ARBA" id="ARBA00022777"/>
    </source>
</evidence>